<organism evidence="1 2">
    <name type="scientific">Kibdelosporangium phytohabitans</name>
    <dbReference type="NCBI Taxonomy" id="860235"/>
    <lineage>
        <taxon>Bacteria</taxon>
        <taxon>Bacillati</taxon>
        <taxon>Actinomycetota</taxon>
        <taxon>Actinomycetes</taxon>
        <taxon>Pseudonocardiales</taxon>
        <taxon>Pseudonocardiaceae</taxon>
        <taxon>Kibdelosporangium</taxon>
    </lineage>
</organism>
<sequence>MGTSRRFSREWHRERAELARAEADATAETLYRLRVVVHGRDRHHNWRVRAEDTVPPYRGFRAGRSRVRPDETGYDEPARHAGADEFWVVDLPVAPEVIGDVLDRDR</sequence>
<dbReference type="KEGG" id="kphy:AOZ06_25870"/>
<evidence type="ECO:0000313" key="2">
    <source>
        <dbReference type="Proteomes" id="UP000063699"/>
    </source>
</evidence>
<dbReference type="RefSeq" id="WP_054291771.1">
    <property type="nucleotide sequence ID" value="NZ_CP012752.1"/>
</dbReference>
<evidence type="ECO:0000313" key="1">
    <source>
        <dbReference type="EMBL" id="ALG09867.1"/>
    </source>
</evidence>
<protein>
    <submittedName>
        <fullName evidence="1">Uncharacterized protein</fullName>
    </submittedName>
</protein>
<dbReference type="STRING" id="860235.AOZ06_25870"/>
<proteinExistence type="predicted"/>
<dbReference type="Proteomes" id="UP000063699">
    <property type="component" value="Chromosome"/>
</dbReference>
<gene>
    <name evidence="1" type="ORF">AOZ06_25870</name>
</gene>
<name>A0A0N9I5L0_9PSEU</name>
<accession>A0A0N9I5L0</accession>
<dbReference type="AlphaFoldDB" id="A0A0N9I5L0"/>
<reference evidence="1 2" key="1">
    <citation type="submission" date="2015-07" db="EMBL/GenBank/DDBJ databases">
        <title>Genome sequencing of Kibdelosporangium phytohabitans.</title>
        <authorList>
            <person name="Qin S."/>
            <person name="Xing K."/>
        </authorList>
    </citation>
    <scope>NUCLEOTIDE SEQUENCE [LARGE SCALE GENOMIC DNA]</scope>
    <source>
        <strain evidence="1 2">KLBMP1111</strain>
    </source>
</reference>
<dbReference type="EMBL" id="CP012752">
    <property type="protein sequence ID" value="ALG09867.1"/>
    <property type="molecule type" value="Genomic_DNA"/>
</dbReference>
<dbReference type="OrthoDB" id="9908956at2"/>
<keyword evidence="2" id="KW-1185">Reference proteome</keyword>